<accession>A0A2M3ZWZ8</accession>
<feature type="region of interest" description="Disordered" evidence="1">
    <location>
        <begin position="55"/>
        <end position="78"/>
    </location>
</feature>
<dbReference type="EMBL" id="GGFM01012333">
    <property type="protein sequence ID" value="MBW33084.1"/>
    <property type="molecule type" value="Transcribed_RNA"/>
</dbReference>
<evidence type="ECO:0000256" key="1">
    <source>
        <dbReference type="SAM" id="MobiDB-lite"/>
    </source>
</evidence>
<sequence>MISTATGVCACVCVGGRAHAYPFCKKRVEYTHSFCQIKPSKIDCTGWFNHSTNEKKLPTHQKTGTTVATGSRTRDPSSFERTTADQYTILIIRSH</sequence>
<protein>
    <submittedName>
        <fullName evidence="2">Putative secreted peptide</fullName>
    </submittedName>
</protein>
<dbReference type="AlphaFoldDB" id="A0A2M3ZWZ8"/>
<name>A0A2M3ZWZ8_9DIPT</name>
<evidence type="ECO:0000313" key="2">
    <source>
        <dbReference type="EMBL" id="MBW33084.1"/>
    </source>
</evidence>
<organism evidence="2">
    <name type="scientific">Anopheles braziliensis</name>
    <dbReference type="NCBI Taxonomy" id="58242"/>
    <lineage>
        <taxon>Eukaryota</taxon>
        <taxon>Metazoa</taxon>
        <taxon>Ecdysozoa</taxon>
        <taxon>Arthropoda</taxon>
        <taxon>Hexapoda</taxon>
        <taxon>Insecta</taxon>
        <taxon>Pterygota</taxon>
        <taxon>Neoptera</taxon>
        <taxon>Endopterygota</taxon>
        <taxon>Diptera</taxon>
        <taxon>Nematocera</taxon>
        <taxon>Culicoidea</taxon>
        <taxon>Culicidae</taxon>
        <taxon>Anophelinae</taxon>
        <taxon>Anopheles</taxon>
    </lineage>
</organism>
<proteinExistence type="predicted"/>
<reference evidence="2" key="1">
    <citation type="submission" date="2018-01" db="EMBL/GenBank/DDBJ databases">
        <title>An insight into the sialome of Amazonian anophelines.</title>
        <authorList>
            <person name="Ribeiro J.M."/>
            <person name="Scarpassa V."/>
            <person name="Calvo E."/>
        </authorList>
    </citation>
    <scope>NUCLEOTIDE SEQUENCE</scope>
    <source>
        <tissue evidence="2">Salivary glands</tissue>
    </source>
</reference>
<feature type="compositionally biased region" description="Polar residues" evidence="1">
    <location>
        <begin position="60"/>
        <end position="71"/>
    </location>
</feature>